<gene>
    <name evidence="1" type="ORF">S03H2_30255</name>
</gene>
<feature type="non-terminal residue" evidence="1">
    <location>
        <position position="1"/>
    </location>
</feature>
<name>X1IB37_9ZZZZ</name>
<proteinExistence type="predicted"/>
<sequence length="69" mass="8304">IFYVYVRKDKLLFDSKFSDEFEESISLDKIERPESAHIIPDNIYYYVVKNESEIPEIIKLLNFSYSKFS</sequence>
<accession>X1IB37</accession>
<reference evidence="1" key="1">
    <citation type="journal article" date="2014" name="Front. Microbiol.">
        <title>High frequency of phylogenetically diverse reductive dehalogenase-homologous genes in deep subseafloor sedimentary metagenomes.</title>
        <authorList>
            <person name="Kawai M."/>
            <person name="Futagami T."/>
            <person name="Toyoda A."/>
            <person name="Takaki Y."/>
            <person name="Nishi S."/>
            <person name="Hori S."/>
            <person name="Arai W."/>
            <person name="Tsubouchi T."/>
            <person name="Morono Y."/>
            <person name="Uchiyama I."/>
            <person name="Ito T."/>
            <person name="Fujiyama A."/>
            <person name="Inagaki F."/>
            <person name="Takami H."/>
        </authorList>
    </citation>
    <scope>NUCLEOTIDE SEQUENCE</scope>
    <source>
        <strain evidence="1">Expedition CK06-06</strain>
    </source>
</reference>
<protein>
    <submittedName>
        <fullName evidence="1">Uncharacterized protein</fullName>
    </submittedName>
</protein>
<dbReference type="EMBL" id="BARU01018295">
    <property type="protein sequence ID" value="GAH54798.1"/>
    <property type="molecule type" value="Genomic_DNA"/>
</dbReference>
<comment type="caution">
    <text evidence="1">The sequence shown here is derived from an EMBL/GenBank/DDBJ whole genome shotgun (WGS) entry which is preliminary data.</text>
</comment>
<evidence type="ECO:0000313" key="1">
    <source>
        <dbReference type="EMBL" id="GAH54798.1"/>
    </source>
</evidence>
<organism evidence="1">
    <name type="scientific">marine sediment metagenome</name>
    <dbReference type="NCBI Taxonomy" id="412755"/>
    <lineage>
        <taxon>unclassified sequences</taxon>
        <taxon>metagenomes</taxon>
        <taxon>ecological metagenomes</taxon>
    </lineage>
</organism>
<dbReference type="AlphaFoldDB" id="X1IB37"/>